<dbReference type="Proteomes" id="UP000515369">
    <property type="component" value="Chromosome"/>
</dbReference>
<dbReference type="SUPFAM" id="SSF53756">
    <property type="entry name" value="UDP-Glycosyltransferase/glycogen phosphorylase"/>
    <property type="match status" value="1"/>
</dbReference>
<evidence type="ECO:0000313" key="1">
    <source>
        <dbReference type="EMBL" id="QMW01490.1"/>
    </source>
</evidence>
<dbReference type="EMBL" id="CP059732">
    <property type="protein sequence ID" value="QMW01490.1"/>
    <property type="molecule type" value="Genomic_DNA"/>
</dbReference>
<accession>A0A7G5GRJ8</accession>
<proteinExistence type="predicted"/>
<organism evidence="1 2">
    <name type="scientific">Spirosoma foliorum</name>
    <dbReference type="NCBI Taxonomy" id="2710596"/>
    <lineage>
        <taxon>Bacteria</taxon>
        <taxon>Pseudomonadati</taxon>
        <taxon>Bacteroidota</taxon>
        <taxon>Cytophagia</taxon>
        <taxon>Cytophagales</taxon>
        <taxon>Cytophagaceae</taxon>
        <taxon>Spirosoma</taxon>
    </lineage>
</organism>
<name>A0A7G5GRJ8_9BACT</name>
<evidence type="ECO:0000313" key="2">
    <source>
        <dbReference type="Proteomes" id="UP000515369"/>
    </source>
</evidence>
<dbReference type="KEGG" id="sfol:H3H32_26540"/>
<evidence type="ECO:0008006" key="3">
    <source>
        <dbReference type="Google" id="ProtNLM"/>
    </source>
</evidence>
<reference evidence="1 2" key="1">
    <citation type="submission" date="2020-07" db="EMBL/GenBank/DDBJ databases">
        <title>Spirosoma foliorum sp. nov., isolated from the leaves on the Nejang mountain Korea, Republic of.</title>
        <authorList>
            <person name="Ho H."/>
            <person name="Lee Y.-J."/>
            <person name="Nurcahyanto D.-A."/>
            <person name="Kim S.-G."/>
        </authorList>
    </citation>
    <scope>NUCLEOTIDE SEQUENCE [LARGE SCALE GENOMIC DNA]</scope>
    <source>
        <strain evidence="1 2">PL0136</strain>
    </source>
</reference>
<protein>
    <recommendedName>
        <fullName evidence="3">Glycosyltransferase</fullName>
    </recommendedName>
</protein>
<keyword evidence="2" id="KW-1185">Reference proteome</keyword>
<sequence>MALRILTQINYSAGVNPEGDSGLYFLSKLLLSIVTIEIDIHFYVLVPRRHEQLWGTSLKHQRITPIALNLEPRLHGGSFMFDPADLYTSFDFSRFDIDILFLNQPETAPALLNFLNRQMFNCVPALSYIHWFDTRPPGTPKRETYKPALLGTLSGSLISTLVGVNSQFGKEQIIKQAQIWFNDATIDSLRSKLQVLPPGIDAAEIMSVLKDRGSNSSHCRILVNHRLLNYTGVRNLLTKIFPKVWEERGDFSVHATNPSKAILPRAITHKPWLTVATLEKVEYLKLLGDCDIVVAPHKATHWSISTLEAICAGCVPLMNKESFFPEMIEPVLRTMPEVLQKHINERWFYHRGNLASRLTALMDNIGKEKAVASEFAQKAILVYDWKNIANVFKEQFFEMEKTMVSMPEMTPSLRRILEILLEEGSISKYDILQRLRWRPKDRTIAWTAFRKNLKKFCHESADSPDAVFQLKEEWRIYLMDLVANPLLQKK</sequence>
<dbReference type="Gene3D" id="3.40.50.2000">
    <property type="entry name" value="Glycogen Phosphorylase B"/>
    <property type="match status" value="1"/>
</dbReference>
<dbReference type="AlphaFoldDB" id="A0A7G5GRJ8"/>
<dbReference type="RefSeq" id="WP_182458772.1">
    <property type="nucleotide sequence ID" value="NZ_CP059732.1"/>
</dbReference>
<gene>
    <name evidence="1" type="ORF">H3H32_26540</name>
</gene>